<dbReference type="Proteomes" id="UP001596527">
    <property type="component" value="Unassembled WGS sequence"/>
</dbReference>
<dbReference type="EMBL" id="JBHTEF010000001">
    <property type="protein sequence ID" value="MFC7582109.1"/>
    <property type="molecule type" value="Genomic_DNA"/>
</dbReference>
<reference evidence="2" key="1">
    <citation type="journal article" date="2019" name="Int. J. Syst. Evol. Microbiol.">
        <title>The Global Catalogue of Microorganisms (GCM) 10K type strain sequencing project: providing services to taxonomists for standard genome sequencing and annotation.</title>
        <authorList>
            <consortium name="The Broad Institute Genomics Platform"/>
            <consortium name="The Broad Institute Genome Sequencing Center for Infectious Disease"/>
            <person name="Wu L."/>
            <person name="Ma J."/>
        </authorList>
    </citation>
    <scope>NUCLEOTIDE SEQUENCE [LARGE SCALE GENOMIC DNA]</scope>
    <source>
        <strain evidence="2">CCUG 56698</strain>
    </source>
</reference>
<keyword evidence="2" id="KW-1185">Reference proteome</keyword>
<dbReference type="GO" id="GO:0008237">
    <property type="term" value="F:metallopeptidase activity"/>
    <property type="evidence" value="ECO:0007669"/>
    <property type="project" value="UniProtKB-KW"/>
</dbReference>
<keyword evidence="1" id="KW-0378">Hydrolase</keyword>
<keyword evidence="1" id="KW-0482">Metalloprotease</keyword>
<evidence type="ECO:0000313" key="1">
    <source>
        <dbReference type="EMBL" id="MFC7582109.1"/>
    </source>
</evidence>
<sequence>MVRELLRAPGWADAGRLVARVTMAGPPVSATGAAVSVARLRRASHWSDAMLAPLSGLEEASARVAERPTVVVDRRGALLACGRLVDELRDRRARTARPRPALLSLAGPVCVLHAVGPRLHSLWDPVGRRRFLVAPNVVATADRASMDQIDFSRWVALRAGLWGVLHEQAPWLAPHLSHLIARWPSGAGDLTRLALVLDQVVTCEMDALTPQDISSVRWIRRTAQESMVGEGLSSLRRLGAAVGDVGEARASAHDLARVIVGAGGQATLLRSADHLPTAEEFDRPAAWLDRVGL</sequence>
<dbReference type="SUPFAM" id="SSF55486">
    <property type="entry name" value="Metalloproteases ('zincins'), catalytic domain"/>
    <property type="match status" value="1"/>
</dbReference>
<organism evidence="1 2">
    <name type="scientific">Schaalia naturae</name>
    <dbReference type="NCBI Taxonomy" id="635203"/>
    <lineage>
        <taxon>Bacteria</taxon>
        <taxon>Bacillati</taxon>
        <taxon>Actinomycetota</taxon>
        <taxon>Actinomycetes</taxon>
        <taxon>Actinomycetales</taxon>
        <taxon>Actinomycetaceae</taxon>
        <taxon>Schaalia</taxon>
    </lineage>
</organism>
<dbReference type="InterPro" id="IPR018766">
    <property type="entry name" value="Zinicin_2"/>
</dbReference>
<name>A0ABW2SQF1_9ACTO</name>
<proteinExistence type="predicted"/>
<accession>A0ABW2SQF1</accession>
<dbReference type="Pfam" id="PF10103">
    <property type="entry name" value="Zincin_2"/>
    <property type="match status" value="1"/>
</dbReference>
<gene>
    <name evidence="1" type="ORF">ACFQWG_12980</name>
</gene>
<protein>
    <submittedName>
        <fullName evidence="1">Zinc-dependent metalloprotease</fullName>
    </submittedName>
</protein>
<evidence type="ECO:0000313" key="2">
    <source>
        <dbReference type="Proteomes" id="UP001596527"/>
    </source>
</evidence>
<dbReference type="RefSeq" id="WP_380975961.1">
    <property type="nucleotide sequence ID" value="NZ_JBHTEF010000001.1"/>
</dbReference>
<comment type="caution">
    <text evidence="1">The sequence shown here is derived from an EMBL/GenBank/DDBJ whole genome shotgun (WGS) entry which is preliminary data.</text>
</comment>
<keyword evidence="1" id="KW-0645">Protease</keyword>